<evidence type="ECO:0000313" key="3">
    <source>
        <dbReference type="EMBL" id="CAD8204071.1"/>
    </source>
</evidence>
<sequence length="188" mass="22174">MQKQKKQTKGWSRIPNDLAGRQQPYNSQKQNRLDLQAVQICSIAIFIAIAKYVSEQVFKQASSQILQVFILLLCIKFCYQFLLDIFKAYGKKYKVLFISSLYKMLKLIKPKSKYVIYLGNLLIQQIRKEKRIKQNISILKAHLIKMSSAQIKFQKSYYDVNHNLNLASLTRDKKLKQNQTQIFFKLEK</sequence>
<evidence type="ECO:0008006" key="5">
    <source>
        <dbReference type="Google" id="ProtNLM"/>
    </source>
</evidence>
<dbReference type="AlphaFoldDB" id="A0A8S1XS06"/>
<proteinExistence type="predicted"/>
<name>A0A8S1XS06_9CILI</name>
<evidence type="ECO:0000313" key="4">
    <source>
        <dbReference type="Proteomes" id="UP000689195"/>
    </source>
</evidence>
<feature type="transmembrane region" description="Helical" evidence="2">
    <location>
        <begin position="33"/>
        <end position="53"/>
    </location>
</feature>
<keyword evidence="2" id="KW-0472">Membrane</keyword>
<organism evidence="3 4">
    <name type="scientific">Paramecium pentaurelia</name>
    <dbReference type="NCBI Taxonomy" id="43138"/>
    <lineage>
        <taxon>Eukaryota</taxon>
        <taxon>Sar</taxon>
        <taxon>Alveolata</taxon>
        <taxon>Ciliophora</taxon>
        <taxon>Intramacronucleata</taxon>
        <taxon>Oligohymenophorea</taxon>
        <taxon>Peniculida</taxon>
        <taxon>Parameciidae</taxon>
        <taxon>Paramecium</taxon>
    </lineage>
</organism>
<comment type="caution">
    <text evidence="3">The sequence shown here is derived from an EMBL/GenBank/DDBJ whole genome shotgun (WGS) entry which is preliminary data.</text>
</comment>
<protein>
    <recommendedName>
        <fullName evidence="5">Transmembrane protein</fullName>
    </recommendedName>
</protein>
<feature type="region of interest" description="Disordered" evidence="1">
    <location>
        <begin position="1"/>
        <end position="22"/>
    </location>
</feature>
<dbReference type="PANTHER" id="PTHR11319">
    <property type="entry name" value="G PROTEIN-COUPLED RECEPTOR-RELATED"/>
    <property type="match status" value="1"/>
</dbReference>
<keyword evidence="4" id="KW-1185">Reference proteome</keyword>
<feature type="transmembrane region" description="Helical" evidence="2">
    <location>
        <begin position="65"/>
        <end position="86"/>
    </location>
</feature>
<reference evidence="3" key="1">
    <citation type="submission" date="2021-01" db="EMBL/GenBank/DDBJ databases">
        <authorList>
            <consortium name="Genoscope - CEA"/>
            <person name="William W."/>
        </authorList>
    </citation>
    <scope>NUCLEOTIDE SEQUENCE</scope>
</reference>
<dbReference type="Proteomes" id="UP000689195">
    <property type="component" value="Unassembled WGS sequence"/>
</dbReference>
<evidence type="ECO:0000256" key="2">
    <source>
        <dbReference type="SAM" id="Phobius"/>
    </source>
</evidence>
<accession>A0A8S1XS06</accession>
<gene>
    <name evidence="3" type="ORF">PPENT_87.1.T1360001</name>
</gene>
<dbReference type="EMBL" id="CAJJDO010000136">
    <property type="protein sequence ID" value="CAD8204071.1"/>
    <property type="molecule type" value="Genomic_DNA"/>
</dbReference>
<keyword evidence="2" id="KW-1133">Transmembrane helix</keyword>
<keyword evidence="2" id="KW-0812">Transmembrane</keyword>
<dbReference type="PANTHER" id="PTHR11319:SF35">
    <property type="entry name" value="OUTER MEMBRANE PROTEIN PMPC-RELATED"/>
    <property type="match status" value="1"/>
</dbReference>
<evidence type="ECO:0000256" key="1">
    <source>
        <dbReference type="SAM" id="MobiDB-lite"/>
    </source>
</evidence>